<evidence type="ECO:0000256" key="4">
    <source>
        <dbReference type="ARBA" id="ARBA00023125"/>
    </source>
</evidence>
<dbReference type="InterPro" id="IPR036388">
    <property type="entry name" value="WH-like_DNA-bd_sf"/>
</dbReference>
<evidence type="ECO:0000313" key="10">
    <source>
        <dbReference type="Proteomes" id="UP000569728"/>
    </source>
</evidence>
<dbReference type="GO" id="GO:0005634">
    <property type="term" value="C:nucleus"/>
    <property type="evidence" value="ECO:0007669"/>
    <property type="project" value="UniProtKB-SubCell"/>
</dbReference>
<feature type="non-terminal residue" evidence="9">
    <location>
        <position position="1"/>
    </location>
</feature>
<evidence type="ECO:0000313" key="9">
    <source>
        <dbReference type="EMBL" id="NXF47884.1"/>
    </source>
</evidence>
<dbReference type="GO" id="GO:0003700">
    <property type="term" value="F:DNA-binding transcription factor activity"/>
    <property type="evidence" value="ECO:0007669"/>
    <property type="project" value="InterPro"/>
</dbReference>
<comment type="caution">
    <text evidence="9">The sequence shown here is derived from an EMBL/GenBank/DDBJ whole genome shotgun (WGS) entry which is preliminary data.</text>
</comment>
<dbReference type="Pfam" id="PF00447">
    <property type="entry name" value="HSF_DNA-bind"/>
    <property type="match status" value="1"/>
</dbReference>
<protein>
    <submittedName>
        <fullName evidence="9">HSFY1 protein</fullName>
    </submittedName>
</protein>
<keyword evidence="4" id="KW-0238">DNA-binding</keyword>
<reference evidence="9 10" key="1">
    <citation type="submission" date="2019-09" db="EMBL/GenBank/DDBJ databases">
        <title>Bird 10,000 Genomes (B10K) Project - Family phase.</title>
        <authorList>
            <person name="Zhang G."/>
        </authorList>
    </citation>
    <scope>NUCLEOTIDE SEQUENCE [LARGE SCALE GENOMIC DNA]</scope>
    <source>
        <strain evidence="9">B10K-CU-031-11</strain>
        <tissue evidence="9">Muscle</tissue>
    </source>
</reference>
<keyword evidence="5" id="KW-0804">Transcription</keyword>
<dbReference type="Proteomes" id="UP000569728">
    <property type="component" value="Unassembled WGS sequence"/>
</dbReference>
<comment type="subcellular location">
    <subcellularLocation>
        <location evidence="1">Nucleus</location>
    </subcellularLocation>
</comment>
<dbReference type="OrthoDB" id="6418155at2759"/>
<keyword evidence="6" id="KW-0539">Nucleus</keyword>
<gene>
    <name evidence="9" type="primary">Hsfy1_1</name>
    <name evidence="9" type="ORF">OCEOCE_R07343</name>
</gene>
<dbReference type="SUPFAM" id="SSF46785">
    <property type="entry name" value="Winged helix' DNA-binding domain"/>
    <property type="match status" value="1"/>
</dbReference>
<keyword evidence="10" id="KW-1185">Reference proteome</keyword>
<feature type="domain" description="HSF-type DNA-binding" evidence="8">
    <location>
        <begin position="1"/>
        <end position="120"/>
    </location>
</feature>
<evidence type="ECO:0000256" key="5">
    <source>
        <dbReference type="ARBA" id="ARBA00023163"/>
    </source>
</evidence>
<dbReference type="EMBL" id="VWZA01000625">
    <property type="protein sequence ID" value="NXF47884.1"/>
    <property type="molecule type" value="Genomic_DNA"/>
</dbReference>
<comment type="similarity">
    <text evidence="2 7">Belongs to the HSF family.</text>
</comment>
<dbReference type="AlphaFoldDB" id="A0A7K8U2A8"/>
<dbReference type="InterPro" id="IPR036390">
    <property type="entry name" value="WH_DNA-bd_sf"/>
</dbReference>
<evidence type="ECO:0000259" key="8">
    <source>
        <dbReference type="SMART" id="SM00415"/>
    </source>
</evidence>
<evidence type="ECO:0000256" key="7">
    <source>
        <dbReference type="RuleBase" id="RU004020"/>
    </source>
</evidence>
<sequence length="120" mass="13947">ASLAFPNKLWKILQSHPFLSIQWVDDGICSAIDEEVFQKKVLAQRGPCRVFETDSMRGFLRQLHLYGLTKVQGDSETSDLLDEFLAEEAEAPSAHSKFLFYYNPNFRRDDPHLLERCKQR</sequence>
<dbReference type="FunFam" id="1.10.10.10:FF:000349">
    <property type="entry name" value="Heat shock transcription factor, Y-linked"/>
    <property type="match status" value="1"/>
</dbReference>
<dbReference type="GO" id="GO:0043565">
    <property type="term" value="F:sequence-specific DNA binding"/>
    <property type="evidence" value="ECO:0007669"/>
    <property type="project" value="InterPro"/>
</dbReference>
<proteinExistence type="inferred from homology"/>
<dbReference type="Gene3D" id="1.10.10.10">
    <property type="entry name" value="Winged helix-like DNA-binding domain superfamily/Winged helix DNA-binding domain"/>
    <property type="match status" value="1"/>
</dbReference>
<evidence type="ECO:0000256" key="2">
    <source>
        <dbReference type="ARBA" id="ARBA00006403"/>
    </source>
</evidence>
<dbReference type="InterPro" id="IPR000232">
    <property type="entry name" value="HSF_DNA-bd"/>
</dbReference>
<evidence type="ECO:0000256" key="3">
    <source>
        <dbReference type="ARBA" id="ARBA00023015"/>
    </source>
</evidence>
<evidence type="ECO:0000256" key="1">
    <source>
        <dbReference type="ARBA" id="ARBA00004123"/>
    </source>
</evidence>
<dbReference type="PANTHER" id="PTHR10015:SF336">
    <property type="entry name" value="HEAT SHOCK TRANSCRIPTION FACTOR, Y-LINKED"/>
    <property type="match status" value="1"/>
</dbReference>
<name>A0A7K8U2A8_OCEOC</name>
<organism evidence="9 10">
    <name type="scientific">Oceanites oceanicus</name>
    <name type="common">Wilson's storm petrel</name>
    <name type="synonym">Procellaria oceanica</name>
    <dbReference type="NCBI Taxonomy" id="79653"/>
    <lineage>
        <taxon>Eukaryota</taxon>
        <taxon>Metazoa</taxon>
        <taxon>Chordata</taxon>
        <taxon>Craniata</taxon>
        <taxon>Vertebrata</taxon>
        <taxon>Euteleostomi</taxon>
        <taxon>Archelosauria</taxon>
        <taxon>Archosauria</taxon>
        <taxon>Dinosauria</taxon>
        <taxon>Saurischia</taxon>
        <taxon>Theropoda</taxon>
        <taxon>Coelurosauria</taxon>
        <taxon>Aves</taxon>
        <taxon>Neognathae</taxon>
        <taxon>Neoaves</taxon>
        <taxon>Aequornithes</taxon>
        <taxon>Procellariiformes</taxon>
        <taxon>Hydrobatidae</taxon>
        <taxon>Oceanites</taxon>
    </lineage>
</organism>
<accession>A0A7K8U2A8</accession>
<dbReference type="PANTHER" id="PTHR10015">
    <property type="entry name" value="HEAT SHOCK TRANSCRIPTION FACTOR"/>
    <property type="match status" value="1"/>
</dbReference>
<keyword evidence="3" id="KW-0805">Transcription regulation</keyword>
<dbReference type="SMART" id="SM00415">
    <property type="entry name" value="HSF"/>
    <property type="match status" value="1"/>
</dbReference>
<feature type="non-terminal residue" evidence="9">
    <location>
        <position position="120"/>
    </location>
</feature>
<evidence type="ECO:0000256" key="6">
    <source>
        <dbReference type="ARBA" id="ARBA00023242"/>
    </source>
</evidence>